<accession>A0ACB9X4Z9</accession>
<gene>
    <name evidence="1" type="ORF">KUCAC02_028859</name>
</gene>
<organism evidence="1 2">
    <name type="scientific">Chaenocephalus aceratus</name>
    <name type="common">Blackfin icefish</name>
    <name type="synonym">Chaenichthys aceratus</name>
    <dbReference type="NCBI Taxonomy" id="36190"/>
    <lineage>
        <taxon>Eukaryota</taxon>
        <taxon>Metazoa</taxon>
        <taxon>Chordata</taxon>
        <taxon>Craniata</taxon>
        <taxon>Vertebrata</taxon>
        <taxon>Euteleostomi</taxon>
        <taxon>Actinopterygii</taxon>
        <taxon>Neopterygii</taxon>
        <taxon>Teleostei</taxon>
        <taxon>Neoteleostei</taxon>
        <taxon>Acanthomorphata</taxon>
        <taxon>Eupercaria</taxon>
        <taxon>Perciformes</taxon>
        <taxon>Notothenioidei</taxon>
        <taxon>Channichthyidae</taxon>
        <taxon>Chaenocephalus</taxon>
    </lineage>
</organism>
<evidence type="ECO:0000313" key="1">
    <source>
        <dbReference type="EMBL" id="KAI4820901.1"/>
    </source>
</evidence>
<dbReference type="EMBL" id="CM043793">
    <property type="protein sequence ID" value="KAI4820901.1"/>
    <property type="molecule type" value="Genomic_DNA"/>
</dbReference>
<proteinExistence type="predicted"/>
<evidence type="ECO:0000313" key="2">
    <source>
        <dbReference type="Proteomes" id="UP001057452"/>
    </source>
</evidence>
<dbReference type="Proteomes" id="UP001057452">
    <property type="component" value="Chromosome 9"/>
</dbReference>
<keyword evidence="2" id="KW-1185">Reference proteome</keyword>
<comment type="caution">
    <text evidence="1">The sequence shown here is derived from an EMBL/GenBank/DDBJ whole genome shotgun (WGS) entry which is preliminary data.</text>
</comment>
<name>A0ACB9X4Z9_CHAAC</name>
<reference evidence="1" key="1">
    <citation type="submission" date="2022-05" db="EMBL/GenBank/DDBJ databases">
        <title>Chromosome-level genome of Chaenocephalus aceratus.</title>
        <authorList>
            <person name="Park H."/>
        </authorList>
    </citation>
    <scope>NUCLEOTIDE SEQUENCE</scope>
    <source>
        <strain evidence="1">KU_202001</strain>
    </source>
</reference>
<sequence length="202" mass="23155">METERTRPMFPWYKERLETKYLKAPANKIFLVGSCCRFANMRIDDFSECSADLSRNQRAVSSVIFQRDTSNHNSSSQKHIKGLSKEHTCFSKQMIQKQIRRDYVAAVEEKLKQHPLAMFPHYRDHMTPELFDNVVSVLDPDIGEYSASALPTPTGDHAEDEGRTGKLDQLSKHKDMKAAATIFSRWFASPDEETNITESAVH</sequence>
<protein>
    <submittedName>
        <fullName evidence="1">Uncharacterized protein</fullName>
    </submittedName>
</protein>